<protein>
    <submittedName>
        <fullName evidence="3">Transmembrane emp24 domain-containing protein p24beta2</fullName>
    </submittedName>
</protein>
<feature type="compositionally biased region" description="Basic and acidic residues" evidence="1">
    <location>
        <begin position="174"/>
        <end position="188"/>
    </location>
</feature>
<sequence>MFSAGAAASGDLEFRSDDNAWYNVTVKLEGDVLRISYSEFAGEHDNIFTANHFRSSSELSDFEGRFRPLSRQLQDFECPNIDPGMPVCASYSSRADDVRFYDALVEGVDYLEHSYANGEEECLCNFIIFWQNGPNSGNFAIASIANICEIQFSKINDAVLETFFRKVREKIQTKMNRGDTSSEGRPPTHNDGGVYQKDDCRPKLKSRLSFFGRMNQDTRRAKRSSGMVKSCEDQQTLNPRKSEVIKQDADIGGMKYQYMILLENLDKGISPVKLAKFLHGETLILPRVYIFPCLTYELYARGAVVLNCRTNLEKLCDFLDNPDHVILSSQGRPLVVTGRVARHETFGTMAAGAMVLDSENKFGNEKDGRVCCGLKVVRLGTKEYSTAKHLKELFMEFLSHQRRLHQRLAMEESNIAGLNIKMRFSFPSIAGNCLFIPSSSKSRVMERWAMRCVVMMAFAGVLLLNLRQSEGIRFVIDREECFSHNVQYDGDTVHVSFVVIKTDSGWHYGEDGVDLVIKGPSGEHLHDFRDKASEKHEFVAHNKGLHRFCFTNKSPYHETIDFDVHVGHFSYHEQHAKDEHFNPLLDQISKLEEALYNIQFEQHWLEAQTDRQAIVNDGMSKRAVHKAMFESAALVGASVLQVYLLQRLFERKLRTSRV</sequence>
<dbReference type="EMBL" id="JAGKQH010000019">
    <property type="protein sequence ID" value="KAG6572216.1"/>
    <property type="molecule type" value="Genomic_DNA"/>
</dbReference>
<dbReference type="Pfam" id="PF01105">
    <property type="entry name" value="EMP24_GP25L"/>
    <property type="match status" value="1"/>
</dbReference>
<reference evidence="3 4" key="1">
    <citation type="journal article" date="2021" name="Hortic Res">
        <title>The domestication of Cucurbita argyrosperma as revealed by the genome of its wild relative.</title>
        <authorList>
            <person name="Barrera-Redondo J."/>
            <person name="Sanchez-de la Vega G."/>
            <person name="Aguirre-Liguori J.A."/>
            <person name="Castellanos-Morales G."/>
            <person name="Gutierrez-Guerrero Y.T."/>
            <person name="Aguirre-Dugua X."/>
            <person name="Aguirre-Planter E."/>
            <person name="Tenaillon M.I."/>
            <person name="Lira-Saade R."/>
            <person name="Eguiarte L.E."/>
        </authorList>
    </citation>
    <scope>NUCLEOTIDE SEQUENCE [LARGE SCALE GENOMIC DNA]</scope>
    <source>
        <strain evidence="3">JBR-2021</strain>
    </source>
</reference>
<name>A0AAV6LZJ7_9ROSI</name>
<dbReference type="InterPro" id="IPR032001">
    <property type="entry name" value="SAWADEE_dom"/>
</dbReference>
<accession>A0AAV6LZJ7</accession>
<dbReference type="PANTHER" id="PTHR36384">
    <property type="entry name" value="SAWADEE PROTEIN"/>
    <property type="match status" value="1"/>
</dbReference>
<dbReference type="PROSITE" id="PS50866">
    <property type="entry name" value="GOLD"/>
    <property type="match status" value="1"/>
</dbReference>
<organism evidence="3 4">
    <name type="scientific">Cucurbita argyrosperma subsp. sororia</name>
    <dbReference type="NCBI Taxonomy" id="37648"/>
    <lineage>
        <taxon>Eukaryota</taxon>
        <taxon>Viridiplantae</taxon>
        <taxon>Streptophyta</taxon>
        <taxon>Embryophyta</taxon>
        <taxon>Tracheophyta</taxon>
        <taxon>Spermatophyta</taxon>
        <taxon>Magnoliopsida</taxon>
        <taxon>eudicotyledons</taxon>
        <taxon>Gunneridae</taxon>
        <taxon>Pentapetalae</taxon>
        <taxon>rosids</taxon>
        <taxon>fabids</taxon>
        <taxon>Cucurbitales</taxon>
        <taxon>Cucurbitaceae</taxon>
        <taxon>Cucurbiteae</taxon>
        <taxon>Cucurbita</taxon>
    </lineage>
</organism>
<dbReference type="Proteomes" id="UP000685013">
    <property type="component" value="Chromosome 19"/>
</dbReference>
<evidence type="ECO:0000256" key="1">
    <source>
        <dbReference type="SAM" id="MobiDB-lite"/>
    </source>
</evidence>
<keyword evidence="4" id="KW-1185">Reference proteome</keyword>
<gene>
    <name evidence="3" type="ORF">SDJN03_28944</name>
</gene>
<feature type="region of interest" description="Disordered" evidence="1">
    <location>
        <begin position="174"/>
        <end position="196"/>
    </location>
</feature>
<feature type="non-terminal residue" evidence="3">
    <location>
        <position position="1"/>
    </location>
</feature>
<dbReference type="AlphaFoldDB" id="A0AAV6LZJ7"/>
<keyword evidence="3" id="KW-0812">Transmembrane</keyword>
<dbReference type="SMART" id="SM01190">
    <property type="entry name" value="EMP24_GP25L"/>
    <property type="match status" value="1"/>
</dbReference>
<keyword evidence="3" id="KW-0472">Membrane</keyword>
<dbReference type="Pfam" id="PF16719">
    <property type="entry name" value="SAWADEE"/>
    <property type="match status" value="1"/>
</dbReference>
<dbReference type="GO" id="GO:0003682">
    <property type="term" value="F:chromatin binding"/>
    <property type="evidence" value="ECO:0007669"/>
    <property type="project" value="InterPro"/>
</dbReference>
<comment type="caution">
    <text evidence="3">The sequence shown here is derived from an EMBL/GenBank/DDBJ whole genome shotgun (WGS) entry which is preliminary data.</text>
</comment>
<dbReference type="InterPro" id="IPR009038">
    <property type="entry name" value="GOLD_dom"/>
</dbReference>
<dbReference type="PANTHER" id="PTHR36384:SF1">
    <property type="entry name" value="SAWADEE PROTEIN"/>
    <property type="match status" value="1"/>
</dbReference>
<evidence type="ECO:0000259" key="2">
    <source>
        <dbReference type="PROSITE" id="PS50866"/>
    </source>
</evidence>
<evidence type="ECO:0000313" key="3">
    <source>
        <dbReference type="EMBL" id="KAG6572216.1"/>
    </source>
</evidence>
<proteinExistence type="predicted"/>
<evidence type="ECO:0000313" key="4">
    <source>
        <dbReference type="Proteomes" id="UP000685013"/>
    </source>
</evidence>
<feature type="domain" description="GOLD" evidence="2">
    <location>
        <begin position="479"/>
        <end position="566"/>
    </location>
</feature>